<accession>A0ABR9BY84</accession>
<dbReference type="Proteomes" id="UP000620025">
    <property type="component" value="Unassembled WGS sequence"/>
</dbReference>
<dbReference type="RefSeq" id="WP_192067243.1">
    <property type="nucleotide sequence ID" value="NZ_JACYWY010000001.1"/>
</dbReference>
<comment type="caution">
    <text evidence="1">The sequence shown here is derived from an EMBL/GenBank/DDBJ whole genome shotgun (WGS) entry which is preliminary data.</text>
</comment>
<protein>
    <recommendedName>
        <fullName evidence="3">SIR2-like domain-containing protein</fullName>
    </recommendedName>
</protein>
<dbReference type="EMBL" id="JACYWZ010000003">
    <property type="protein sequence ID" value="MBD8769820.1"/>
    <property type="molecule type" value="Genomic_DNA"/>
</dbReference>
<proteinExistence type="predicted"/>
<keyword evidence="2" id="KW-1185">Reference proteome</keyword>
<evidence type="ECO:0008006" key="3">
    <source>
        <dbReference type="Google" id="ProtNLM"/>
    </source>
</evidence>
<name>A0ABR9BY84_9PSED</name>
<organism evidence="1 2">
    <name type="scientific">Pseudomonas coleopterorum</name>
    <dbReference type="NCBI Taxonomy" id="1605838"/>
    <lineage>
        <taxon>Bacteria</taxon>
        <taxon>Pseudomonadati</taxon>
        <taxon>Pseudomonadota</taxon>
        <taxon>Gammaproteobacteria</taxon>
        <taxon>Pseudomonadales</taxon>
        <taxon>Pseudomonadaceae</taxon>
        <taxon>Pseudomonas</taxon>
    </lineage>
</organism>
<gene>
    <name evidence="1" type="ORF">IFT38_09725</name>
</gene>
<reference evidence="1 2" key="1">
    <citation type="journal article" date="2020" name="FEMS Microbiol. Ecol.">
        <title>Temporal dynamics of bacterial communities during seed development and maturation.</title>
        <authorList>
            <person name="Chesneau G."/>
            <person name="Torres-Cortes G."/>
            <person name="Briand M."/>
            <person name="Darrasse A."/>
            <person name="Preveaux A."/>
            <person name="Marais C."/>
            <person name="Jacques M.A."/>
            <person name="Shade A."/>
            <person name="Barret M."/>
        </authorList>
    </citation>
    <scope>NUCLEOTIDE SEQUENCE [LARGE SCALE GENOMIC DNA]</scope>
    <source>
        <strain evidence="1 2">CFBP13599</strain>
    </source>
</reference>
<sequence length="617" mass="70534">MKSICVTGNSEYVINTMAVALEQLGATQAVPSKSNPDMTMQSWLSHVYGTPQKAQDNKKIGKLWEKVLIDIFLTNHKKALWQWSDKRSLLAFEYLYEFDTDTSFLIISTSLADHLVLALENASSHKELNLNAEVDEWRLYTNRLNAILAKESARICFVNPRDVTSIEEAFRFFNGTITEDQCKRIINLNSSWNDPTFIYLATQLETALLSADRNMDTEFDQPNGIAQSIVALDFYIEARYAQVTVSNESPRYEPLVQEADTPNCDHSDKIEELESENDLILFQLHETQEEFEHYIQKSKLALKQAAISELRLSKALEKHPEYWEYESLEAEAVPGKNVINWQIKNTYLKTYHCASMALQTSGEGEGFTLSLLNSEHTTSPFFELSPFTKQIDFHLNNARKDVPNPFSLLGPTDWDNLVFLIDRLIGWITSDAAIAMLPKATIGKTSLELRNIRKTLDKWPLTLRYDHIALKEVVDVDGYKALGIKLDNIRLGAESWQTLEYRVSTFSDGRGDNAAHPRLEFPESSRHAIQSWYPESNDDRGPRLELRFSKPDAMDTVVWSHLADADKLLIAALLTNLNIQIHKLETAQQGAHVMWREWHQMANFMRVTLAKIHQSAK</sequence>
<evidence type="ECO:0000313" key="1">
    <source>
        <dbReference type="EMBL" id="MBD8769820.1"/>
    </source>
</evidence>
<evidence type="ECO:0000313" key="2">
    <source>
        <dbReference type="Proteomes" id="UP000620025"/>
    </source>
</evidence>